<dbReference type="AlphaFoldDB" id="A0A0A9DWM8"/>
<organism evidence="1">
    <name type="scientific">Arundo donax</name>
    <name type="common">Giant reed</name>
    <name type="synonym">Donax arundinaceus</name>
    <dbReference type="NCBI Taxonomy" id="35708"/>
    <lineage>
        <taxon>Eukaryota</taxon>
        <taxon>Viridiplantae</taxon>
        <taxon>Streptophyta</taxon>
        <taxon>Embryophyta</taxon>
        <taxon>Tracheophyta</taxon>
        <taxon>Spermatophyta</taxon>
        <taxon>Magnoliopsida</taxon>
        <taxon>Liliopsida</taxon>
        <taxon>Poales</taxon>
        <taxon>Poaceae</taxon>
        <taxon>PACMAD clade</taxon>
        <taxon>Arundinoideae</taxon>
        <taxon>Arundineae</taxon>
        <taxon>Arundo</taxon>
    </lineage>
</organism>
<sequence>MDIAYSLHPSLIRSLLQFKHRNSREIKPAAKLLSHVSDTRLRQPCRKVGNLDSLECNCTKKDANFLPLQDPLIILYY</sequence>
<proteinExistence type="predicted"/>
<dbReference type="EMBL" id="GBRH01209743">
    <property type="protein sequence ID" value="JAD88152.1"/>
    <property type="molecule type" value="Transcribed_RNA"/>
</dbReference>
<evidence type="ECO:0000313" key="1">
    <source>
        <dbReference type="EMBL" id="JAD88152.1"/>
    </source>
</evidence>
<accession>A0A0A9DWM8</accession>
<name>A0A0A9DWM8_ARUDO</name>
<protein>
    <submittedName>
        <fullName evidence="1">Uncharacterized protein</fullName>
    </submittedName>
</protein>
<reference evidence="1" key="2">
    <citation type="journal article" date="2015" name="Data Brief">
        <title>Shoot transcriptome of the giant reed, Arundo donax.</title>
        <authorList>
            <person name="Barrero R.A."/>
            <person name="Guerrero F.D."/>
            <person name="Moolhuijzen P."/>
            <person name="Goolsby J.A."/>
            <person name="Tidwell J."/>
            <person name="Bellgard S.E."/>
            <person name="Bellgard M.I."/>
        </authorList>
    </citation>
    <scope>NUCLEOTIDE SEQUENCE</scope>
    <source>
        <tissue evidence="1">Shoot tissue taken approximately 20 cm above the soil surface</tissue>
    </source>
</reference>
<reference evidence="1" key="1">
    <citation type="submission" date="2014-09" db="EMBL/GenBank/DDBJ databases">
        <authorList>
            <person name="Magalhaes I.L.F."/>
            <person name="Oliveira U."/>
            <person name="Santos F.R."/>
            <person name="Vidigal T.H.D.A."/>
            <person name="Brescovit A.D."/>
            <person name="Santos A.J."/>
        </authorList>
    </citation>
    <scope>NUCLEOTIDE SEQUENCE</scope>
    <source>
        <tissue evidence="1">Shoot tissue taken approximately 20 cm above the soil surface</tissue>
    </source>
</reference>